<dbReference type="InterPro" id="IPR051803">
    <property type="entry name" value="TA_system_RelE-like_toxin"/>
</dbReference>
<geneLocation type="plasmid" evidence="3">
    <name>pW10NP1</name>
</geneLocation>
<evidence type="ECO:0000313" key="3">
    <source>
        <dbReference type="EMBL" id="AWD72326.1"/>
    </source>
</evidence>
<dbReference type="Pfam" id="PF05016">
    <property type="entry name" value="ParE_toxin"/>
    <property type="match status" value="1"/>
</dbReference>
<accession>A0A2S1FJF5</accession>
<proteinExistence type="inferred from homology"/>
<protein>
    <submittedName>
        <fullName evidence="3">Toxin of addiction module, ParE superfamily</fullName>
    </submittedName>
</protein>
<evidence type="ECO:0000256" key="1">
    <source>
        <dbReference type="ARBA" id="ARBA00006226"/>
    </source>
</evidence>
<dbReference type="Gene3D" id="3.30.2310.20">
    <property type="entry name" value="RelE-like"/>
    <property type="match status" value="1"/>
</dbReference>
<evidence type="ECO:0000256" key="2">
    <source>
        <dbReference type="ARBA" id="ARBA00022649"/>
    </source>
</evidence>
<dbReference type="InterPro" id="IPR035093">
    <property type="entry name" value="RelE/ParE_toxin_dom_sf"/>
</dbReference>
<organism evidence="3">
    <name type="scientific">Polaromonas sp. W10N</name>
    <dbReference type="NCBI Taxonomy" id="1840301"/>
    <lineage>
        <taxon>Bacteria</taxon>
        <taxon>Pseudomonadati</taxon>
        <taxon>Pseudomonadota</taxon>
        <taxon>Betaproteobacteria</taxon>
        <taxon>Burkholderiales</taxon>
        <taxon>Comamonadaceae</taxon>
        <taxon>Polaromonas</taxon>
    </lineage>
</organism>
<dbReference type="EMBL" id="MG869623">
    <property type="protein sequence ID" value="AWD72326.1"/>
    <property type="molecule type" value="Genomic_DNA"/>
</dbReference>
<keyword evidence="3" id="KW-0614">Plasmid</keyword>
<keyword evidence="2" id="KW-1277">Toxin-antitoxin system</keyword>
<comment type="similarity">
    <text evidence="1">Belongs to the RelE toxin family.</text>
</comment>
<dbReference type="NCBIfam" id="TIGR02385">
    <property type="entry name" value="RelE_StbE"/>
    <property type="match status" value="1"/>
</dbReference>
<dbReference type="InterPro" id="IPR007712">
    <property type="entry name" value="RelE/ParE_toxin"/>
</dbReference>
<sequence>MQPKLEWRQQAIDDLIEIVEYIAEDNLEAAQELKDEIEEKAAKLPNHPKLYKPSLRVKGMRELVARRNYIVLYRETPALVEVVNVFHARQQWPTRKKET</sequence>
<dbReference type="PANTHER" id="PTHR33755">
    <property type="entry name" value="TOXIN PARE1-RELATED"/>
    <property type="match status" value="1"/>
</dbReference>
<gene>
    <name evidence="3" type="ORF">pW10NP1_p019</name>
</gene>
<dbReference type="RefSeq" id="WP_181375063.1">
    <property type="nucleotide sequence ID" value="NZ_MG869623.1"/>
</dbReference>
<name>A0A2S1FJF5_9BURK</name>
<reference evidence="3" key="1">
    <citation type="submission" date="2018-01" db="EMBL/GenBank/DDBJ databases">
        <title>Plasmids of psychrophilic Polaromonas spp. isolated from Arctic and Antarctic glaciers.</title>
        <authorList>
            <person name="Dziewit L."/>
            <person name="Ciok A."/>
        </authorList>
    </citation>
    <scope>NUCLEOTIDE SEQUENCE</scope>
    <source>
        <plasmid evidence="3">pW10NP1</plasmid>
    </source>
</reference>
<dbReference type="AlphaFoldDB" id="A0A2S1FJF5"/>